<dbReference type="RefSeq" id="WP_087357196.1">
    <property type="nucleotide sequence ID" value="NZ_NFLJ01000005.1"/>
</dbReference>
<keyword evidence="4" id="KW-0564">Palmitate</keyword>
<evidence type="ECO:0000313" key="9">
    <source>
        <dbReference type="Proteomes" id="UP000195305"/>
    </source>
</evidence>
<protein>
    <recommendedName>
        <fullName evidence="6">Lipoprotein</fullName>
    </recommendedName>
</protein>
<accession>A0A1Y4T141</accession>
<comment type="caution">
    <text evidence="8">The sequence shown here is derived from an EMBL/GenBank/DDBJ whole genome shotgun (WGS) entry which is preliminary data.</text>
</comment>
<organism evidence="8 9">
    <name type="scientific">Massilimicrobiota timonensis</name>
    <dbReference type="NCBI Taxonomy" id="1776392"/>
    <lineage>
        <taxon>Bacteria</taxon>
        <taxon>Bacillati</taxon>
        <taxon>Bacillota</taxon>
        <taxon>Erysipelotrichia</taxon>
        <taxon>Erysipelotrichales</taxon>
        <taxon>Erysipelotrichaceae</taxon>
        <taxon>Massilimicrobiota</taxon>
    </lineage>
</organism>
<evidence type="ECO:0000256" key="2">
    <source>
        <dbReference type="ARBA" id="ARBA00022729"/>
    </source>
</evidence>
<dbReference type="Proteomes" id="UP000195305">
    <property type="component" value="Unassembled WGS sequence"/>
</dbReference>
<keyword evidence="9" id="KW-1185">Reference proteome</keyword>
<evidence type="ECO:0000256" key="3">
    <source>
        <dbReference type="ARBA" id="ARBA00023136"/>
    </source>
</evidence>
<dbReference type="OrthoDB" id="9812878at2"/>
<name>A0A1Y4T141_9FIRM</name>
<proteinExistence type="inferred from homology"/>
<dbReference type="Pfam" id="PF03180">
    <property type="entry name" value="Lipoprotein_9"/>
    <property type="match status" value="1"/>
</dbReference>
<keyword evidence="5 6" id="KW-0449">Lipoprotein</keyword>
<evidence type="ECO:0000256" key="7">
    <source>
        <dbReference type="PIRSR" id="PIRSR002854-1"/>
    </source>
</evidence>
<dbReference type="Gene3D" id="3.40.190.10">
    <property type="entry name" value="Periplasmic binding protein-like II"/>
    <property type="match status" value="2"/>
</dbReference>
<dbReference type="SUPFAM" id="SSF53850">
    <property type="entry name" value="Periplasmic binding protein-like II"/>
    <property type="match status" value="1"/>
</dbReference>
<comment type="similarity">
    <text evidence="6">Belongs to the nlpA lipoprotein family.</text>
</comment>
<gene>
    <name evidence="8" type="ORF">B5E75_02375</name>
</gene>
<dbReference type="PIRSF" id="PIRSF002854">
    <property type="entry name" value="MetQ"/>
    <property type="match status" value="1"/>
</dbReference>
<reference evidence="8 9" key="1">
    <citation type="journal article" date="2018" name="BMC Genomics">
        <title>Whole genome sequencing and function prediction of 133 gut anaerobes isolated from chicken caecum in pure cultures.</title>
        <authorList>
            <person name="Medvecky M."/>
            <person name="Cejkova D."/>
            <person name="Polansky O."/>
            <person name="Karasova D."/>
            <person name="Kubasova T."/>
            <person name="Cizek A."/>
            <person name="Rychlik I."/>
        </authorList>
    </citation>
    <scope>NUCLEOTIDE SEQUENCE [LARGE SCALE GENOMIC DNA]</scope>
    <source>
        <strain evidence="8 9">An13</strain>
    </source>
</reference>
<evidence type="ECO:0000313" key="8">
    <source>
        <dbReference type="EMBL" id="OUQ35897.1"/>
    </source>
</evidence>
<dbReference type="PANTHER" id="PTHR30429:SF0">
    <property type="entry name" value="METHIONINE-BINDING LIPOPROTEIN METQ"/>
    <property type="match status" value="1"/>
</dbReference>
<evidence type="ECO:0000256" key="4">
    <source>
        <dbReference type="ARBA" id="ARBA00023139"/>
    </source>
</evidence>
<dbReference type="EMBL" id="NFLJ01000005">
    <property type="protein sequence ID" value="OUQ35897.1"/>
    <property type="molecule type" value="Genomic_DNA"/>
</dbReference>
<evidence type="ECO:0000256" key="6">
    <source>
        <dbReference type="PIRNR" id="PIRNR002854"/>
    </source>
</evidence>
<dbReference type="PANTHER" id="PTHR30429">
    <property type="entry name" value="D-METHIONINE-BINDING LIPOPROTEIN METQ"/>
    <property type="match status" value="1"/>
</dbReference>
<dbReference type="GO" id="GO:0016020">
    <property type="term" value="C:membrane"/>
    <property type="evidence" value="ECO:0007669"/>
    <property type="project" value="UniProtKB-SubCell"/>
</dbReference>
<dbReference type="InterPro" id="IPR004872">
    <property type="entry name" value="Lipoprotein_NlpA"/>
</dbReference>
<keyword evidence="3" id="KW-0472">Membrane</keyword>
<evidence type="ECO:0000256" key="1">
    <source>
        <dbReference type="ARBA" id="ARBA00004635"/>
    </source>
</evidence>
<dbReference type="AlphaFoldDB" id="A0A1Y4T141"/>
<sequence>MKRLLTGIFALFLAIGLTGCGSTESENTLTVSATLDPHSKILEEAKPILKEKYDIDLEIKVLDDYYIFNKALDAGEVDANYFQHRPFFEGEVEEHGYKIVEAAGIHLEPFGFYSKTIDSIQNIPDNAEVIISNSVADHGRILGILEDAGVIELSNDVDRLEATTKDIVSNPKNLKFTEIKPELLGTTFQNGEGDLVAINGNYALQAGLNPMNDALIIEEVDASNPYVNIVAVQEGHEKDEKIQALIEVLKSDEIKQFVEDEYKGAVVMVD</sequence>
<comment type="subcellular location">
    <subcellularLocation>
        <location evidence="1">Membrane</location>
        <topology evidence="1">Lipid-anchor</topology>
    </subcellularLocation>
</comment>
<keyword evidence="2" id="KW-0732">Signal</keyword>
<dbReference type="InterPro" id="IPR010916">
    <property type="entry name" value="TonB_box_CS"/>
</dbReference>
<evidence type="ECO:0000256" key="5">
    <source>
        <dbReference type="ARBA" id="ARBA00023288"/>
    </source>
</evidence>
<dbReference type="PROSITE" id="PS51257">
    <property type="entry name" value="PROKAR_LIPOPROTEIN"/>
    <property type="match status" value="1"/>
</dbReference>
<dbReference type="PROSITE" id="PS00430">
    <property type="entry name" value="TONB_DEPENDENT_REC_1"/>
    <property type="match status" value="1"/>
</dbReference>
<feature type="lipid moiety-binding region" description="S-diacylglycerol cysteine" evidence="7">
    <location>
        <position position="20"/>
    </location>
</feature>